<keyword evidence="3" id="KW-1185">Reference proteome</keyword>
<dbReference type="Proteomes" id="UP000186817">
    <property type="component" value="Unassembled WGS sequence"/>
</dbReference>
<protein>
    <submittedName>
        <fullName evidence="2">Uncharacterized protein</fullName>
    </submittedName>
</protein>
<dbReference type="AlphaFoldDB" id="A0A1Q9EDY4"/>
<gene>
    <name evidence="2" type="ORF">AK812_SmicGene11174</name>
</gene>
<proteinExistence type="predicted"/>
<feature type="compositionally biased region" description="Basic and acidic residues" evidence="1">
    <location>
        <begin position="209"/>
        <end position="219"/>
    </location>
</feature>
<dbReference type="EMBL" id="LSRX01000179">
    <property type="protein sequence ID" value="OLQ05634.1"/>
    <property type="molecule type" value="Genomic_DNA"/>
</dbReference>
<accession>A0A1Q9EDY4</accession>
<feature type="compositionally biased region" description="Basic and acidic residues" evidence="1">
    <location>
        <begin position="59"/>
        <end position="77"/>
    </location>
</feature>
<feature type="compositionally biased region" description="Pro residues" evidence="1">
    <location>
        <begin position="280"/>
        <end position="291"/>
    </location>
</feature>
<dbReference type="OrthoDB" id="10573423at2759"/>
<feature type="compositionally biased region" description="Basic and acidic residues" evidence="1">
    <location>
        <begin position="105"/>
        <end position="121"/>
    </location>
</feature>
<feature type="region of interest" description="Disordered" evidence="1">
    <location>
        <begin position="209"/>
        <end position="324"/>
    </location>
</feature>
<sequence length="324" mass="36714">MCAFARLRGSKVYVPARQQVVMGTTPKLKEKEKKKKKESQSSESSSSSPASLAMVRPPEQARKEKKTPSSEPRDRKPASSPGSGQEEDDDRRSDRDRHRSRRRSSSRDPRSRTFKRDKTSAEEEEVTLVEKSRGKDLRKPAEPEVGPKKESDRAAKDRCPICWQAVSRFASGRDQHMYTNATCLAWQIYQSMRKKDWKLAVQQGKALKEHRAREAEKSRGSSAHLVSKETRDAASKAQAAAAEWLRKSSSRPEGLRVDRSRSRTKAEKTAKTKKSRRRPPSPSPSPSPQPPRKQRRRSPSESSSAPRRKGHGDGRQRQIIINVQ</sequence>
<reference evidence="2 3" key="1">
    <citation type="submission" date="2016-02" db="EMBL/GenBank/DDBJ databases">
        <title>Genome analysis of coral dinoflagellate symbionts highlights evolutionary adaptations to a symbiotic lifestyle.</title>
        <authorList>
            <person name="Aranda M."/>
            <person name="Li Y."/>
            <person name="Liew Y.J."/>
            <person name="Baumgarten S."/>
            <person name="Simakov O."/>
            <person name="Wilson M."/>
            <person name="Piel J."/>
            <person name="Ashoor H."/>
            <person name="Bougouffa S."/>
            <person name="Bajic V.B."/>
            <person name="Ryu T."/>
            <person name="Ravasi T."/>
            <person name="Bayer T."/>
            <person name="Micklem G."/>
            <person name="Kim H."/>
            <person name="Bhak J."/>
            <person name="Lajeunesse T.C."/>
            <person name="Voolstra C.R."/>
        </authorList>
    </citation>
    <scope>NUCLEOTIDE SEQUENCE [LARGE SCALE GENOMIC DNA]</scope>
    <source>
        <strain evidence="2 3">CCMP2467</strain>
    </source>
</reference>
<evidence type="ECO:0000256" key="1">
    <source>
        <dbReference type="SAM" id="MobiDB-lite"/>
    </source>
</evidence>
<feature type="region of interest" description="Disordered" evidence="1">
    <location>
        <begin position="1"/>
        <end position="157"/>
    </location>
</feature>
<feature type="compositionally biased region" description="Basic and acidic residues" evidence="1">
    <location>
        <begin position="128"/>
        <end position="157"/>
    </location>
</feature>
<evidence type="ECO:0000313" key="3">
    <source>
        <dbReference type="Proteomes" id="UP000186817"/>
    </source>
</evidence>
<organism evidence="2 3">
    <name type="scientific">Symbiodinium microadriaticum</name>
    <name type="common">Dinoflagellate</name>
    <name type="synonym">Zooxanthella microadriatica</name>
    <dbReference type="NCBI Taxonomy" id="2951"/>
    <lineage>
        <taxon>Eukaryota</taxon>
        <taxon>Sar</taxon>
        <taxon>Alveolata</taxon>
        <taxon>Dinophyceae</taxon>
        <taxon>Suessiales</taxon>
        <taxon>Symbiodiniaceae</taxon>
        <taxon>Symbiodinium</taxon>
    </lineage>
</organism>
<evidence type="ECO:0000313" key="2">
    <source>
        <dbReference type="EMBL" id="OLQ05634.1"/>
    </source>
</evidence>
<comment type="caution">
    <text evidence="2">The sequence shown here is derived from an EMBL/GenBank/DDBJ whole genome shotgun (WGS) entry which is preliminary data.</text>
</comment>
<name>A0A1Q9EDY4_SYMMI</name>
<feature type="compositionally biased region" description="Basic and acidic residues" evidence="1">
    <location>
        <begin position="253"/>
        <end position="270"/>
    </location>
</feature>